<keyword evidence="2" id="KW-1185">Reference proteome</keyword>
<evidence type="ECO:0000313" key="1">
    <source>
        <dbReference type="EMBL" id="OQP63997.1"/>
    </source>
</evidence>
<proteinExistence type="predicted"/>
<dbReference type="AlphaFoldDB" id="A0A1V9G094"/>
<dbReference type="RefSeq" id="WP_081147176.1">
    <property type="nucleotide sequence ID" value="NZ_LVYD01000043.1"/>
</dbReference>
<reference evidence="1 2" key="1">
    <citation type="submission" date="2016-03" db="EMBL/GenBank/DDBJ databases">
        <title>Niastella vici sp. nov., isolated from farmland soil.</title>
        <authorList>
            <person name="Chen L."/>
            <person name="Wang D."/>
            <person name="Yang S."/>
            <person name="Wang G."/>
        </authorList>
    </citation>
    <scope>NUCLEOTIDE SEQUENCE [LARGE SCALE GENOMIC DNA]</scope>
    <source>
        <strain evidence="1 2">DJ57</strain>
    </source>
</reference>
<evidence type="ECO:0000313" key="2">
    <source>
        <dbReference type="Proteomes" id="UP000192796"/>
    </source>
</evidence>
<dbReference type="Proteomes" id="UP000192796">
    <property type="component" value="Unassembled WGS sequence"/>
</dbReference>
<gene>
    <name evidence="1" type="ORF">A3860_21490</name>
</gene>
<organism evidence="1 2">
    <name type="scientific">Niastella vici</name>
    <dbReference type="NCBI Taxonomy" id="1703345"/>
    <lineage>
        <taxon>Bacteria</taxon>
        <taxon>Pseudomonadati</taxon>
        <taxon>Bacteroidota</taxon>
        <taxon>Chitinophagia</taxon>
        <taxon>Chitinophagales</taxon>
        <taxon>Chitinophagaceae</taxon>
        <taxon>Niastella</taxon>
    </lineage>
</organism>
<dbReference type="EMBL" id="LVYD01000043">
    <property type="protein sequence ID" value="OQP63997.1"/>
    <property type="molecule type" value="Genomic_DNA"/>
</dbReference>
<accession>A0A1V9G094</accession>
<protein>
    <recommendedName>
        <fullName evidence="3">Redoxin domain-containing protein</fullName>
    </recommendedName>
</protein>
<comment type="caution">
    <text evidence="1">The sequence shown here is derived from an EMBL/GenBank/DDBJ whole genome shotgun (WGS) entry which is preliminary data.</text>
</comment>
<name>A0A1V9G094_9BACT</name>
<dbReference type="OrthoDB" id="9815205at2"/>
<evidence type="ECO:0008006" key="3">
    <source>
        <dbReference type="Google" id="ProtNLM"/>
    </source>
</evidence>
<sequence>MKPIYYLLLLSIWLLPSCINRKKAADAAVKIVMPAQTEVYNPYITDTNNVTLKADNSQYKIYAFINVSCSSCLEKLVRWDKIQSQDPDFGKVAIIPVCYSRDNFELLKFMFESHKFPNIHFPLVLDLKDSFAIKNSSLARAGDFTALTNAHDQVLLTGNPIENNKDKDQFLHIIRNTE</sequence>
<dbReference type="STRING" id="1703345.A3860_21490"/>